<dbReference type="EMBL" id="JBCGDC010000099">
    <property type="protein sequence ID" value="MFB6396600.1"/>
    <property type="molecule type" value="Genomic_DNA"/>
</dbReference>
<name>A0ABV5CXH4_9ACTN</name>
<dbReference type="InterPro" id="IPR009057">
    <property type="entry name" value="Homeodomain-like_sf"/>
</dbReference>
<dbReference type="RefSeq" id="WP_375735988.1">
    <property type="nucleotide sequence ID" value="NZ_JBCGDC010000099.1"/>
</dbReference>
<dbReference type="Pfam" id="PF00440">
    <property type="entry name" value="TetR_N"/>
    <property type="match status" value="1"/>
</dbReference>
<dbReference type="PRINTS" id="PR00455">
    <property type="entry name" value="HTHTETR"/>
</dbReference>
<dbReference type="PANTHER" id="PTHR30055:SF238">
    <property type="entry name" value="MYCOFACTOCIN BIOSYNTHESIS TRANSCRIPTIONAL REGULATOR MFTR-RELATED"/>
    <property type="match status" value="1"/>
</dbReference>
<keyword evidence="2 4" id="KW-0238">DNA-binding</keyword>
<reference evidence="6 7" key="1">
    <citation type="submission" date="2024-04" db="EMBL/GenBank/DDBJ databases">
        <title>Polymorphospora sp. isolated from Baiyangdian Lake in Xiong'an New Area.</title>
        <authorList>
            <person name="Zhang X."/>
            <person name="Liu J."/>
        </authorList>
    </citation>
    <scope>NUCLEOTIDE SEQUENCE [LARGE SCALE GENOMIC DNA]</scope>
    <source>
        <strain evidence="6 7">2-325</strain>
    </source>
</reference>
<dbReference type="InterPro" id="IPR050109">
    <property type="entry name" value="HTH-type_TetR-like_transc_reg"/>
</dbReference>
<dbReference type="InterPro" id="IPR041347">
    <property type="entry name" value="MftR_C"/>
</dbReference>
<dbReference type="Pfam" id="PF17754">
    <property type="entry name" value="TetR_C_14"/>
    <property type="match status" value="1"/>
</dbReference>
<dbReference type="InterPro" id="IPR001647">
    <property type="entry name" value="HTH_TetR"/>
</dbReference>
<organism evidence="6 7">
    <name type="scientific">Polymorphospora lycopeni</name>
    <dbReference type="NCBI Taxonomy" id="3140240"/>
    <lineage>
        <taxon>Bacteria</taxon>
        <taxon>Bacillati</taxon>
        <taxon>Actinomycetota</taxon>
        <taxon>Actinomycetes</taxon>
        <taxon>Micromonosporales</taxon>
        <taxon>Micromonosporaceae</taxon>
        <taxon>Polymorphospora</taxon>
    </lineage>
</organism>
<proteinExistence type="predicted"/>
<sequence length="189" mass="20055">MMSEPPGKRTRTRHRLVTNALDLFEAQGFDDTTVAQITARARVSEMTFFRYFASKEMVVLDDPHDPVIAESVVAQPATLPPLVRVARGLRAAFAQVDEPEDLTTRRRVRVVAGSPALRAGMVRSNAATEAAIADALIADGVAPLPARVAAASVLAALTCALLEWATTQDGTTLADAVTTALDTVEVTSA</sequence>
<evidence type="ECO:0000256" key="2">
    <source>
        <dbReference type="ARBA" id="ARBA00023125"/>
    </source>
</evidence>
<feature type="domain" description="HTH tetR-type" evidence="5">
    <location>
        <begin position="10"/>
        <end position="70"/>
    </location>
</feature>
<evidence type="ECO:0000313" key="6">
    <source>
        <dbReference type="EMBL" id="MFB6396600.1"/>
    </source>
</evidence>
<dbReference type="Proteomes" id="UP001582793">
    <property type="component" value="Unassembled WGS sequence"/>
</dbReference>
<feature type="DNA-binding region" description="H-T-H motif" evidence="4">
    <location>
        <begin position="33"/>
        <end position="52"/>
    </location>
</feature>
<evidence type="ECO:0000313" key="7">
    <source>
        <dbReference type="Proteomes" id="UP001582793"/>
    </source>
</evidence>
<keyword evidence="7" id="KW-1185">Reference proteome</keyword>
<dbReference type="Gene3D" id="1.10.10.60">
    <property type="entry name" value="Homeodomain-like"/>
    <property type="match status" value="1"/>
</dbReference>
<dbReference type="PROSITE" id="PS50977">
    <property type="entry name" value="HTH_TETR_2"/>
    <property type="match status" value="1"/>
</dbReference>
<gene>
    <name evidence="6" type="ORF">AAFH96_26370</name>
</gene>
<dbReference type="Gene3D" id="1.10.357.10">
    <property type="entry name" value="Tetracycline Repressor, domain 2"/>
    <property type="match status" value="1"/>
</dbReference>
<evidence type="ECO:0000256" key="1">
    <source>
        <dbReference type="ARBA" id="ARBA00023015"/>
    </source>
</evidence>
<evidence type="ECO:0000259" key="5">
    <source>
        <dbReference type="PROSITE" id="PS50977"/>
    </source>
</evidence>
<keyword evidence="3" id="KW-0804">Transcription</keyword>
<evidence type="ECO:0000256" key="3">
    <source>
        <dbReference type="ARBA" id="ARBA00023163"/>
    </source>
</evidence>
<dbReference type="SUPFAM" id="SSF46689">
    <property type="entry name" value="Homeodomain-like"/>
    <property type="match status" value="1"/>
</dbReference>
<keyword evidence="1" id="KW-0805">Transcription regulation</keyword>
<dbReference type="PANTHER" id="PTHR30055">
    <property type="entry name" value="HTH-TYPE TRANSCRIPTIONAL REGULATOR RUTR"/>
    <property type="match status" value="1"/>
</dbReference>
<evidence type="ECO:0000256" key="4">
    <source>
        <dbReference type="PROSITE-ProRule" id="PRU00335"/>
    </source>
</evidence>
<protein>
    <submittedName>
        <fullName evidence="6">TetR family transcriptional regulator</fullName>
    </submittedName>
</protein>
<comment type="caution">
    <text evidence="6">The sequence shown here is derived from an EMBL/GenBank/DDBJ whole genome shotgun (WGS) entry which is preliminary data.</text>
</comment>
<accession>A0ABV5CXH4</accession>